<gene>
    <name evidence="2" type="ORF">DERYTH_LOCUS18615</name>
</gene>
<proteinExistence type="predicted"/>
<accession>A0A9N9J9F9</accession>
<name>A0A9N9J9F9_9GLOM</name>
<evidence type="ECO:0000256" key="1">
    <source>
        <dbReference type="SAM" id="MobiDB-lite"/>
    </source>
</evidence>
<protein>
    <submittedName>
        <fullName evidence="2">24371_t:CDS:1</fullName>
    </submittedName>
</protein>
<feature type="non-terminal residue" evidence="2">
    <location>
        <position position="105"/>
    </location>
</feature>
<dbReference type="Proteomes" id="UP000789405">
    <property type="component" value="Unassembled WGS sequence"/>
</dbReference>
<keyword evidence="3" id="KW-1185">Reference proteome</keyword>
<sequence>VKGLLTEELEVYRLKKSNCFEGVGEWVGDWKWESGVGQREGKKRSGEEYAAPKNESREDRANRLKRRRQAKYMHYQKEEDIAGPSRRTRSQTSKASSETRSKTKE</sequence>
<comment type="caution">
    <text evidence="2">The sequence shown here is derived from an EMBL/GenBank/DDBJ whole genome shotgun (WGS) entry which is preliminary data.</text>
</comment>
<dbReference type="AlphaFoldDB" id="A0A9N9J9F9"/>
<reference evidence="2" key="1">
    <citation type="submission" date="2021-06" db="EMBL/GenBank/DDBJ databases">
        <authorList>
            <person name="Kallberg Y."/>
            <person name="Tangrot J."/>
            <person name="Rosling A."/>
        </authorList>
    </citation>
    <scope>NUCLEOTIDE SEQUENCE</scope>
    <source>
        <strain evidence="2">MA453B</strain>
    </source>
</reference>
<feature type="non-terminal residue" evidence="2">
    <location>
        <position position="1"/>
    </location>
</feature>
<evidence type="ECO:0000313" key="3">
    <source>
        <dbReference type="Proteomes" id="UP000789405"/>
    </source>
</evidence>
<dbReference type="EMBL" id="CAJVPY010019110">
    <property type="protein sequence ID" value="CAG8770218.1"/>
    <property type="molecule type" value="Genomic_DNA"/>
</dbReference>
<evidence type="ECO:0000313" key="2">
    <source>
        <dbReference type="EMBL" id="CAG8770218.1"/>
    </source>
</evidence>
<organism evidence="2 3">
    <name type="scientific">Dentiscutata erythropus</name>
    <dbReference type="NCBI Taxonomy" id="1348616"/>
    <lineage>
        <taxon>Eukaryota</taxon>
        <taxon>Fungi</taxon>
        <taxon>Fungi incertae sedis</taxon>
        <taxon>Mucoromycota</taxon>
        <taxon>Glomeromycotina</taxon>
        <taxon>Glomeromycetes</taxon>
        <taxon>Diversisporales</taxon>
        <taxon>Gigasporaceae</taxon>
        <taxon>Dentiscutata</taxon>
    </lineage>
</organism>
<feature type="region of interest" description="Disordered" evidence="1">
    <location>
        <begin position="37"/>
        <end position="105"/>
    </location>
</feature>